<dbReference type="PANTHER" id="PTHR30269">
    <property type="entry name" value="TRANSMEMBRANE PROTEIN YFCA"/>
    <property type="match status" value="1"/>
</dbReference>
<comment type="similarity">
    <text evidence="2 8">Belongs to the 4-toluene sulfonate uptake permease (TSUP) (TC 2.A.102) family.</text>
</comment>
<evidence type="ECO:0000256" key="1">
    <source>
        <dbReference type="ARBA" id="ARBA00004651"/>
    </source>
</evidence>
<sequence>MALFGLAALLVGFSKTAIGGLSSISIAIFASLMPARESTAAILLMLIVGDVMAVWNYRHDCDWSLLRRLIPSVLPGLALGALFLGAIDDNVLRRVIGALLIVMALLQLLLRWRSPTRGGLAYGRTAAIGAGLAAGFTTMVANAAGPVMTLYLVAQGVDKRRFLGTGALFFFGVNLCKLPFSAGLGLFHAATLTRALALAPLVLVGGWAGVRVARKISQVRFDQAVLGASVLAALALVLR</sequence>
<evidence type="ECO:0000256" key="6">
    <source>
        <dbReference type="ARBA" id="ARBA00022989"/>
    </source>
</evidence>
<comment type="subcellular location">
    <subcellularLocation>
        <location evidence="1 8">Cell membrane</location>
        <topology evidence="1 8">Multi-pass membrane protein</topology>
    </subcellularLocation>
</comment>
<evidence type="ECO:0000256" key="3">
    <source>
        <dbReference type="ARBA" id="ARBA00022448"/>
    </source>
</evidence>
<gene>
    <name evidence="9" type="ORF">HC031_12775</name>
</gene>
<dbReference type="Proteomes" id="UP000722989">
    <property type="component" value="Unassembled WGS sequence"/>
</dbReference>
<keyword evidence="3" id="KW-0813">Transport</keyword>
<evidence type="ECO:0000256" key="2">
    <source>
        <dbReference type="ARBA" id="ARBA00009142"/>
    </source>
</evidence>
<keyword evidence="4 8" id="KW-1003">Cell membrane</keyword>
<reference evidence="9 10" key="1">
    <citation type="submission" date="2020-03" db="EMBL/GenBank/DDBJ databases">
        <title>WGS of the type strain of Planosporangium spp.</title>
        <authorList>
            <person name="Thawai C."/>
        </authorList>
    </citation>
    <scope>NUCLEOTIDE SEQUENCE [LARGE SCALE GENOMIC DNA]</scope>
    <source>
        <strain evidence="9 10">TBRC 5610</strain>
    </source>
</reference>
<name>A0ABX0XX18_9ACTN</name>
<evidence type="ECO:0000256" key="4">
    <source>
        <dbReference type="ARBA" id="ARBA00022475"/>
    </source>
</evidence>
<keyword evidence="5 8" id="KW-0812">Transmembrane</keyword>
<evidence type="ECO:0000256" key="7">
    <source>
        <dbReference type="ARBA" id="ARBA00023136"/>
    </source>
</evidence>
<evidence type="ECO:0000256" key="5">
    <source>
        <dbReference type="ARBA" id="ARBA00022692"/>
    </source>
</evidence>
<feature type="transmembrane region" description="Helical" evidence="8">
    <location>
        <begin position="93"/>
        <end position="110"/>
    </location>
</feature>
<feature type="transmembrane region" description="Helical" evidence="8">
    <location>
        <begin position="221"/>
        <end position="238"/>
    </location>
</feature>
<dbReference type="Pfam" id="PF01925">
    <property type="entry name" value="TauE"/>
    <property type="match status" value="1"/>
</dbReference>
<evidence type="ECO:0000313" key="9">
    <source>
        <dbReference type="EMBL" id="NJC70581.1"/>
    </source>
</evidence>
<evidence type="ECO:0000313" key="10">
    <source>
        <dbReference type="Proteomes" id="UP000722989"/>
    </source>
</evidence>
<keyword evidence="10" id="KW-1185">Reference proteome</keyword>
<comment type="caution">
    <text evidence="9">The sequence shown here is derived from an EMBL/GenBank/DDBJ whole genome shotgun (WGS) entry which is preliminary data.</text>
</comment>
<organism evidence="9 10">
    <name type="scientific">Planosporangium thailandense</name>
    <dbReference type="NCBI Taxonomy" id="765197"/>
    <lineage>
        <taxon>Bacteria</taxon>
        <taxon>Bacillati</taxon>
        <taxon>Actinomycetota</taxon>
        <taxon>Actinomycetes</taxon>
        <taxon>Micromonosporales</taxon>
        <taxon>Micromonosporaceae</taxon>
        <taxon>Planosporangium</taxon>
    </lineage>
</organism>
<feature type="transmembrane region" description="Helical" evidence="8">
    <location>
        <begin position="69"/>
        <end position="87"/>
    </location>
</feature>
<dbReference type="InterPro" id="IPR002781">
    <property type="entry name" value="TM_pro_TauE-like"/>
</dbReference>
<feature type="transmembrane region" description="Helical" evidence="8">
    <location>
        <begin position="192"/>
        <end position="209"/>
    </location>
</feature>
<dbReference type="EMBL" id="JAATVY010000007">
    <property type="protein sequence ID" value="NJC70581.1"/>
    <property type="molecule type" value="Genomic_DNA"/>
</dbReference>
<evidence type="ECO:0000256" key="8">
    <source>
        <dbReference type="RuleBase" id="RU363041"/>
    </source>
</evidence>
<dbReference type="PANTHER" id="PTHR30269:SF23">
    <property type="entry name" value="MEMBRANE TRANSPORTER PROTEIN YDHB-RELATED"/>
    <property type="match status" value="1"/>
</dbReference>
<keyword evidence="6 8" id="KW-1133">Transmembrane helix</keyword>
<proteinExistence type="inferred from homology"/>
<feature type="transmembrane region" description="Helical" evidence="8">
    <location>
        <begin position="161"/>
        <end position="180"/>
    </location>
</feature>
<dbReference type="InterPro" id="IPR052017">
    <property type="entry name" value="TSUP"/>
</dbReference>
<accession>A0ABX0XX18</accession>
<feature type="transmembrane region" description="Helical" evidence="8">
    <location>
        <begin position="39"/>
        <end position="57"/>
    </location>
</feature>
<keyword evidence="7 8" id="KW-0472">Membrane</keyword>
<protein>
    <recommendedName>
        <fullName evidence="8">Probable membrane transporter protein</fullName>
    </recommendedName>
</protein>